<dbReference type="Gene3D" id="3.60.21.10">
    <property type="match status" value="1"/>
</dbReference>
<keyword evidence="2" id="KW-0378">Hydrolase</keyword>
<dbReference type="InterPro" id="IPR029052">
    <property type="entry name" value="Metallo-depent_PP-like"/>
</dbReference>
<evidence type="ECO:0000313" key="6">
    <source>
        <dbReference type="EMBL" id="OQR82933.1"/>
    </source>
</evidence>
<reference evidence="5 7" key="1">
    <citation type="journal article" date="2014" name="Genome Biol. Evol.">
        <title>The secreted proteins of Achlya hypogyna and Thraustotheca clavata identify the ancestral oomycete secretome and reveal gene acquisitions by horizontal gene transfer.</title>
        <authorList>
            <person name="Misner I."/>
            <person name="Blouin N."/>
            <person name="Leonard G."/>
            <person name="Richards T.A."/>
            <person name="Lane C.E."/>
        </authorList>
    </citation>
    <scope>NUCLEOTIDE SEQUENCE</scope>
    <source>
        <strain evidence="5 7">ATCC 48635</strain>
    </source>
</reference>
<evidence type="ECO:0000256" key="4">
    <source>
        <dbReference type="SAM" id="SignalP"/>
    </source>
</evidence>
<sequence length="511" mass="55485">MQKKTIIILVSLVVAVAVAIVLAVTLSGGSKSTDTKDGAEGKNPTPTPTPGAKNVSADDLLDPVTSSPTATPAPSPSSDPETDAALITMLAVGDWGSTTGKVSTTSDKGEGPPGSCCKLYEGGGIDTSRIRYKVDYFSQLYVADIMAKSAGALKPKPSRIIGHGDNIYWDGAGPDDIKYRMEETFEKVYNQPELAGIKWVNVAGNHDIGGSEYICGDKDNNFRECKDTAEMLKYLNLKFSLQQNYESPNGGRWLMKDHYYVESVEKDGITVEIYNLDTNHAESHGASQVCCQCFGYARKFSEKNSNAACKNVIGGDKLCAGGDLGMYKACMDTIEKWGQDSMDGAMRDMAKSKADFKIINTHYSPHFHMGEPRMMRWYNVTKANNVHAWFNGHTHGFNHDVAKWGTHFFENGGGGGIVTESSTKGNNKFLDPIWVAGGNPYGFMELSFSKDWLKVQFASFDKSWSFGGFNLAATNRGGVAKGHCWYIPRIPGTPGIKCKDSVDSPIGAPIV</sequence>
<protein>
    <submittedName>
        <fullName evidence="6">Calcineurin-like phosphoesterase</fullName>
    </submittedName>
    <submittedName>
        <fullName evidence="5">Secreted protein</fullName>
    </submittedName>
</protein>
<keyword evidence="1 4" id="KW-0732">Signal</keyword>
<feature type="chain" id="PRO_5002027526" evidence="4">
    <location>
        <begin position="24"/>
        <end position="511"/>
    </location>
</feature>
<dbReference type="AlphaFoldDB" id="A0A0A7CPE9"/>
<evidence type="ECO:0000256" key="3">
    <source>
        <dbReference type="SAM" id="MobiDB-lite"/>
    </source>
</evidence>
<evidence type="ECO:0000313" key="7">
    <source>
        <dbReference type="Proteomes" id="UP000243579"/>
    </source>
</evidence>
<evidence type="ECO:0000256" key="1">
    <source>
        <dbReference type="ARBA" id="ARBA00022729"/>
    </source>
</evidence>
<dbReference type="SUPFAM" id="SSF56300">
    <property type="entry name" value="Metallo-dependent phosphatases"/>
    <property type="match status" value="1"/>
</dbReference>
<gene>
    <name evidence="6" type="ORF">ACHHYP_15306</name>
</gene>
<name>A0A0A7CPE9_ACHHY</name>
<dbReference type="EMBL" id="JNBR01002408">
    <property type="protein sequence ID" value="OQR82933.1"/>
    <property type="molecule type" value="Genomic_DNA"/>
</dbReference>
<keyword evidence="7" id="KW-1185">Reference proteome</keyword>
<evidence type="ECO:0000256" key="2">
    <source>
        <dbReference type="ARBA" id="ARBA00022801"/>
    </source>
</evidence>
<proteinExistence type="predicted"/>
<feature type="signal peptide" evidence="4">
    <location>
        <begin position="1"/>
        <end position="23"/>
    </location>
</feature>
<evidence type="ECO:0000313" key="5">
    <source>
        <dbReference type="EMBL" id="AIG56421.1"/>
    </source>
</evidence>
<dbReference type="PANTHER" id="PTHR10161:SF14">
    <property type="entry name" value="TARTRATE-RESISTANT ACID PHOSPHATASE TYPE 5"/>
    <property type="match status" value="1"/>
</dbReference>
<dbReference type="STRING" id="1202772.A0A0A7CPE9"/>
<dbReference type="PANTHER" id="PTHR10161">
    <property type="entry name" value="TARTRATE-RESISTANT ACID PHOSPHATASE TYPE 5"/>
    <property type="match status" value="1"/>
</dbReference>
<accession>A0A0A7CPE9</accession>
<dbReference type="Proteomes" id="UP000243579">
    <property type="component" value="Unassembled WGS sequence"/>
</dbReference>
<dbReference type="EMBL" id="KM038960">
    <property type="protein sequence ID" value="AIG56421.1"/>
    <property type="molecule type" value="Genomic_DNA"/>
</dbReference>
<feature type="region of interest" description="Disordered" evidence="3">
    <location>
        <begin position="28"/>
        <end position="81"/>
    </location>
</feature>
<dbReference type="GO" id="GO:0016787">
    <property type="term" value="F:hydrolase activity"/>
    <property type="evidence" value="ECO:0007669"/>
    <property type="project" value="UniProtKB-KW"/>
</dbReference>
<organism evidence="5">
    <name type="scientific">Achlya hypogyna</name>
    <name type="common">Oomycete</name>
    <name type="synonym">Protoachlya hypogyna</name>
    <dbReference type="NCBI Taxonomy" id="1202772"/>
    <lineage>
        <taxon>Eukaryota</taxon>
        <taxon>Sar</taxon>
        <taxon>Stramenopiles</taxon>
        <taxon>Oomycota</taxon>
        <taxon>Saprolegniomycetes</taxon>
        <taxon>Saprolegniales</taxon>
        <taxon>Achlyaceae</taxon>
        <taxon>Achlya</taxon>
    </lineage>
</organism>
<dbReference type="InterPro" id="IPR051558">
    <property type="entry name" value="Metallophosphoesterase_PAP"/>
</dbReference>
<dbReference type="OrthoDB" id="411211at2759"/>